<comment type="caution">
    <text evidence="3">The sequence shown here is derived from an EMBL/GenBank/DDBJ whole genome shotgun (WGS) entry which is preliminary data.</text>
</comment>
<evidence type="ECO:0000256" key="2">
    <source>
        <dbReference type="ARBA" id="ARBA00023002"/>
    </source>
</evidence>
<dbReference type="PANTHER" id="PTHR43115">
    <property type="entry name" value="DEHYDROGENASE/REDUCTASE SDR FAMILY MEMBER 11"/>
    <property type="match status" value="1"/>
</dbReference>
<protein>
    <submittedName>
        <fullName evidence="3">Dehydrogenase/reductase SDR family member 11</fullName>
    </submittedName>
</protein>
<proteinExistence type="inferred from homology"/>
<dbReference type="SUPFAM" id="SSF51735">
    <property type="entry name" value="NAD(P)-binding Rossmann-fold domains"/>
    <property type="match status" value="3"/>
</dbReference>
<dbReference type="Gene3D" id="3.40.50.720">
    <property type="entry name" value="NAD(P)-binding Rossmann-like Domain"/>
    <property type="match status" value="3"/>
</dbReference>
<sequence length="641" mass="69844">MDRWKGRVAVVTGASVGIGAAIAKSLVQHGMKVVGCARNVEQIEKLAAECVRSEFSGTLFPYKCDLTVEDDMLSMFSWIKGQHQGVDVCINNAGLALPELLLSGKTSGWKTMMDVNVIALSVCTREAYQSMKERNIDDGHIININSMSGHRVVNNAVTHFYTASKFAVTALTEGLRQELREAKTHIRATCISPGLVETEFAYRLFSEEQEKAAATYKSIKCLQADDIADAVVYVLSAPPHVQRTTYCPCSPGSKFDIKVLMCALIMLVNVIGLSVRTCEAYRSMKERNIFILLLCHAPNNSMSCYVLLCVDNASSTMLIYTSIPLPNHCGRYVGFEARGQNPHTCHSKSRMIKRVALVTGASVGIGAAITKSLVQHGIKVVSCARNVKQIEGRVALVTGASVGIGAAIAKSLVQHGMKVVGCARNVKPIETLAAEYVSSGFSGTLIPYKCDLTVEEEILSMFTWIKGQHKGVDVCINNAGLALPEPLLSGKTSGWKNMMDLNVLALSVCTREAYQSMKERKVDDGQIININSICGHRVINHPDAHFYAGSKYAVTALTEGLRQELREAKTHIRATCISPGLVKTDFAYRLYGEKTEIADAVYKRIKCLQADDIANSVVYVLSAPPHVQIGDIEITPVEDSL</sequence>
<evidence type="ECO:0000313" key="4">
    <source>
        <dbReference type="Proteomes" id="UP000830375"/>
    </source>
</evidence>
<reference evidence="3 4" key="1">
    <citation type="submission" date="2022-01" db="EMBL/GenBank/DDBJ databases">
        <title>A high-quality chromosome-level genome assembly of rohu carp, Labeo rohita.</title>
        <authorList>
            <person name="Arick M.A. II"/>
            <person name="Hsu C.-Y."/>
            <person name="Magbanua Z."/>
            <person name="Pechanova O."/>
            <person name="Grover C."/>
            <person name="Miller E."/>
            <person name="Thrash A."/>
            <person name="Ezzel L."/>
            <person name="Alam S."/>
            <person name="Benzie J."/>
            <person name="Hamilton M."/>
            <person name="Karsi A."/>
            <person name="Lawrence M.L."/>
            <person name="Peterson D.G."/>
        </authorList>
    </citation>
    <scope>NUCLEOTIDE SEQUENCE [LARGE SCALE GENOMIC DNA]</scope>
    <source>
        <strain evidence="4">BAU-BD-2019</strain>
        <tissue evidence="3">Blood</tissue>
    </source>
</reference>
<organism evidence="3 4">
    <name type="scientific">Labeo rohita</name>
    <name type="common">Indian major carp</name>
    <name type="synonym">Cyprinus rohita</name>
    <dbReference type="NCBI Taxonomy" id="84645"/>
    <lineage>
        <taxon>Eukaryota</taxon>
        <taxon>Metazoa</taxon>
        <taxon>Chordata</taxon>
        <taxon>Craniata</taxon>
        <taxon>Vertebrata</taxon>
        <taxon>Euteleostomi</taxon>
        <taxon>Actinopterygii</taxon>
        <taxon>Neopterygii</taxon>
        <taxon>Teleostei</taxon>
        <taxon>Ostariophysi</taxon>
        <taxon>Cypriniformes</taxon>
        <taxon>Cyprinidae</taxon>
        <taxon>Labeoninae</taxon>
        <taxon>Labeonini</taxon>
        <taxon>Labeo</taxon>
    </lineage>
</organism>
<dbReference type="InterPro" id="IPR036291">
    <property type="entry name" value="NAD(P)-bd_dom_sf"/>
</dbReference>
<name>A0ABQ8LZY2_LABRO</name>
<keyword evidence="2" id="KW-0560">Oxidoreductase</keyword>
<dbReference type="Pfam" id="PF00106">
    <property type="entry name" value="adh_short"/>
    <property type="match status" value="3"/>
</dbReference>
<accession>A0ABQ8LZY2</accession>
<dbReference type="PANTHER" id="PTHR43115:SF4">
    <property type="entry name" value="DEHYDROGENASE_REDUCTASE SDR FAMILY MEMBER 11"/>
    <property type="match status" value="1"/>
</dbReference>
<dbReference type="PRINTS" id="PR00080">
    <property type="entry name" value="SDRFAMILY"/>
</dbReference>
<dbReference type="PROSITE" id="PS00061">
    <property type="entry name" value="ADH_SHORT"/>
    <property type="match status" value="1"/>
</dbReference>
<comment type="similarity">
    <text evidence="1">Belongs to the short-chain dehydrogenases/reductases (SDR) family.</text>
</comment>
<dbReference type="CDD" id="cd05343">
    <property type="entry name" value="Mgc4172-like_SDR_c"/>
    <property type="match status" value="2"/>
</dbReference>
<dbReference type="PRINTS" id="PR00081">
    <property type="entry name" value="GDHRDH"/>
</dbReference>
<dbReference type="Proteomes" id="UP000830375">
    <property type="component" value="Unassembled WGS sequence"/>
</dbReference>
<keyword evidence="4" id="KW-1185">Reference proteome</keyword>
<dbReference type="InterPro" id="IPR020904">
    <property type="entry name" value="Sc_DH/Rdtase_CS"/>
</dbReference>
<evidence type="ECO:0000256" key="1">
    <source>
        <dbReference type="ARBA" id="ARBA00006484"/>
    </source>
</evidence>
<dbReference type="InterPro" id="IPR002347">
    <property type="entry name" value="SDR_fam"/>
</dbReference>
<dbReference type="EMBL" id="JACTAM010000015">
    <property type="protein sequence ID" value="KAI2656199.1"/>
    <property type="molecule type" value="Genomic_DNA"/>
</dbReference>
<evidence type="ECO:0000313" key="3">
    <source>
        <dbReference type="EMBL" id="KAI2656199.1"/>
    </source>
</evidence>
<gene>
    <name evidence="3" type="ORF">H4Q32_013056</name>
</gene>